<feature type="region of interest" description="Disordered" evidence="1">
    <location>
        <begin position="12"/>
        <end position="35"/>
    </location>
</feature>
<evidence type="ECO:0000313" key="3">
    <source>
        <dbReference type="EMBL" id="PAV70925.1"/>
    </source>
</evidence>
<dbReference type="CDD" id="cd05382">
    <property type="entry name" value="CAP_GAPR1-like"/>
    <property type="match status" value="1"/>
</dbReference>
<comment type="caution">
    <text evidence="3">The sequence shown here is derived from an EMBL/GenBank/DDBJ whole genome shotgun (WGS) entry which is preliminary data.</text>
</comment>
<dbReference type="PANTHER" id="PTHR10334">
    <property type="entry name" value="CYSTEINE-RICH SECRETORY PROTEIN-RELATED"/>
    <property type="match status" value="1"/>
</dbReference>
<evidence type="ECO:0000313" key="4">
    <source>
        <dbReference type="Proteomes" id="UP000218231"/>
    </source>
</evidence>
<dbReference type="InterPro" id="IPR001283">
    <property type="entry name" value="CRISP-related"/>
</dbReference>
<reference evidence="3 4" key="1">
    <citation type="journal article" date="2017" name="Curr. Biol.">
        <title>Genome architecture and evolution of a unichromosomal asexual nematode.</title>
        <authorList>
            <person name="Fradin H."/>
            <person name="Zegar C."/>
            <person name="Gutwein M."/>
            <person name="Lucas J."/>
            <person name="Kovtun M."/>
            <person name="Corcoran D."/>
            <person name="Baugh L.R."/>
            <person name="Kiontke K."/>
            <person name="Gunsalus K."/>
            <person name="Fitch D.H."/>
            <person name="Piano F."/>
        </authorList>
    </citation>
    <scope>NUCLEOTIDE SEQUENCE [LARGE SCALE GENOMIC DNA]</scope>
    <source>
        <strain evidence="3">PF1309</strain>
    </source>
</reference>
<feature type="domain" description="SCP" evidence="2">
    <location>
        <begin position="104"/>
        <end position="240"/>
    </location>
</feature>
<dbReference type="Gene3D" id="3.40.33.10">
    <property type="entry name" value="CAP"/>
    <property type="match status" value="1"/>
</dbReference>
<organism evidence="3 4">
    <name type="scientific">Diploscapter pachys</name>
    <dbReference type="NCBI Taxonomy" id="2018661"/>
    <lineage>
        <taxon>Eukaryota</taxon>
        <taxon>Metazoa</taxon>
        <taxon>Ecdysozoa</taxon>
        <taxon>Nematoda</taxon>
        <taxon>Chromadorea</taxon>
        <taxon>Rhabditida</taxon>
        <taxon>Rhabditina</taxon>
        <taxon>Rhabditomorpha</taxon>
        <taxon>Rhabditoidea</taxon>
        <taxon>Rhabditidae</taxon>
        <taxon>Diploscapter</taxon>
    </lineage>
</organism>
<gene>
    <name evidence="3" type="ORF">WR25_18856</name>
</gene>
<evidence type="ECO:0000256" key="1">
    <source>
        <dbReference type="SAM" id="MobiDB-lite"/>
    </source>
</evidence>
<keyword evidence="4" id="KW-1185">Reference proteome</keyword>
<dbReference type="SUPFAM" id="SSF55797">
    <property type="entry name" value="PR-1-like"/>
    <property type="match status" value="1"/>
</dbReference>
<dbReference type="PRINTS" id="PR00837">
    <property type="entry name" value="V5TPXLIKE"/>
</dbReference>
<feature type="compositionally biased region" description="Basic and acidic residues" evidence="1">
    <location>
        <begin position="13"/>
        <end position="25"/>
    </location>
</feature>
<dbReference type="InterPro" id="IPR035940">
    <property type="entry name" value="CAP_sf"/>
</dbReference>
<dbReference type="OrthoDB" id="337038at2759"/>
<dbReference type="InterPro" id="IPR034113">
    <property type="entry name" value="SCP_GAPR1-like"/>
</dbReference>
<dbReference type="InterPro" id="IPR014044">
    <property type="entry name" value="CAP_dom"/>
</dbReference>
<evidence type="ECO:0000259" key="2">
    <source>
        <dbReference type="SMART" id="SM00198"/>
    </source>
</evidence>
<dbReference type="STRING" id="2018661.A0A2A2KAG6"/>
<feature type="compositionally biased region" description="Polar residues" evidence="1">
    <location>
        <begin position="26"/>
        <end position="35"/>
    </location>
</feature>
<accession>A0A2A2KAG6</accession>
<sequence>MKRFFSRKKLRKSKSDCSDRVEQIQKGKTGNGTTPVDIPQSKSITITNNVNNYACDWDAACSTQTEERSSKNFDSELDKHMMQTITDVKYLLNRSKYTALNEVNFQRGCLDAHNQIRQRYGSQCLSWSSELADLAHAWSVRIAERGRILYPELPGIGDNIHLVQANAAEHLPTGVEIVDEWEKEAAFFDFSKPRWHPKSQRFSQMVWRDSLELGAARYWNTENNMVAVVCFYRPAGNSNAPGIQLASFFKLSFSLTYFAGEFATNVPSRPHSLSPARTLSTSLNRKLTFADQKK</sequence>
<dbReference type="FunFam" id="3.40.33.10:FF:000010">
    <property type="entry name" value="Predicted protein"/>
    <property type="match status" value="1"/>
</dbReference>
<name>A0A2A2KAG6_9BILA</name>
<dbReference type="SMART" id="SM00198">
    <property type="entry name" value="SCP"/>
    <property type="match status" value="1"/>
</dbReference>
<dbReference type="AlphaFoldDB" id="A0A2A2KAG6"/>
<dbReference type="Pfam" id="PF00188">
    <property type="entry name" value="CAP"/>
    <property type="match status" value="1"/>
</dbReference>
<protein>
    <recommendedName>
        <fullName evidence="2">SCP domain-containing protein</fullName>
    </recommendedName>
</protein>
<proteinExistence type="predicted"/>
<dbReference type="Proteomes" id="UP000218231">
    <property type="component" value="Unassembled WGS sequence"/>
</dbReference>
<dbReference type="EMBL" id="LIAE01009164">
    <property type="protein sequence ID" value="PAV70925.1"/>
    <property type="molecule type" value="Genomic_DNA"/>
</dbReference>